<name>A0A1X2HFA0_SYNRA</name>
<evidence type="ECO:0000256" key="19">
    <source>
        <dbReference type="RuleBase" id="RU363087"/>
    </source>
</evidence>
<keyword evidence="5 19" id="KW-0444">Lipid biosynthesis</keyword>
<keyword evidence="15 19" id="KW-1207">Sterol metabolism</keyword>
<dbReference type="InterPro" id="IPR013750">
    <property type="entry name" value="GHMP_kinase_C_dom"/>
</dbReference>
<evidence type="ECO:0000256" key="15">
    <source>
        <dbReference type="ARBA" id="ARBA00023166"/>
    </source>
</evidence>
<keyword evidence="14 19" id="KW-0443">Lipid metabolism</keyword>
<evidence type="ECO:0000256" key="11">
    <source>
        <dbReference type="ARBA" id="ARBA00022842"/>
    </source>
</evidence>
<keyword evidence="13 19" id="KW-0756">Sterol biosynthesis</keyword>
<keyword evidence="9 19" id="KW-0418">Kinase</keyword>
<evidence type="ECO:0000256" key="5">
    <source>
        <dbReference type="ARBA" id="ARBA00022516"/>
    </source>
</evidence>
<proteinExistence type="inferred from homology"/>
<evidence type="ECO:0000256" key="8">
    <source>
        <dbReference type="ARBA" id="ARBA00022741"/>
    </source>
</evidence>
<evidence type="ECO:0000259" key="21">
    <source>
        <dbReference type="Pfam" id="PF08544"/>
    </source>
</evidence>
<dbReference type="FunFam" id="3.30.70.890:FF:000003">
    <property type="entry name" value="Mevalonate kinase"/>
    <property type="match status" value="1"/>
</dbReference>
<evidence type="ECO:0000256" key="14">
    <source>
        <dbReference type="ARBA" id="ARBA00023098"/>
    </source>
</evidence>
<dbReference type="EC" id="2.7.1.36" evidence="3 19"/>
<dbReference type="GO" id="GO:0004496">
    <property type="term" value="F:mevalonate kinase activity"/>
    <property type="evidence" value="ECO:0007669"/>
    <property type="project" value="UniProtKB-EC"/>
</dbReference>
<dbReference type="GO" id="GO:0005829">
    <property type="term" value="C:cytosol"/>
    <property type="evidence" value="ECO:0007669"/>
    <property type="project" value="TreeGrafter"/>
</dbReference>
<keyword evidence="22" id="KW-0689">Ribosomal protein</keyword>
<comment type="caution">
    <text evidence="22">The sequence shown here is derived from an EMBL/GenBank/DDBJ whole genome shotgun (WGS) entry which is preliminary data.</text>
</comment>
<accession>A0A1X2HFA0</accession>
<dbReference type="EMBL" id="MCGN01000004">
    <property type="protein sequence ID" value="ORY97589.1"/>
    <property type="molecule type" value="Genomic_DNA"/>
</dbReference>
<evidence type="ECO:0000256" key="3">
    <source>
        <dbReference type="ARBA" id="ARBA00012103"/>
    </source>
</evidence>
<evidence type="ECO:0000256" key="10">
    <source>
        <dbReference type="ARBA" id="ARBA00022840"/>
    </source>
</evidence>
<protein>
    <recommendedName>
        <fullName evidence="3 19">Mevalonate kinase</fullName>
        <shortName evidence="19">MK</shortName>
        <ecNumber evidence="3 19">2.7.1.36</ecNumber>
    </recommendedName>
</protein>
<keyword evidence="11" id="KW-0460">Magnesium</keyword>
<sequence length="398" mass="42276">MTKPSSSPLLISAPGKVILFGEHAVVHQKLAVAASLGLRTYMYLDQNTSGVCRVHLPDVQVEASWSLADIPRLHNYEGHPLEAPAEFKAKLDGLMKGHTEHESQRKAALAFLHLIAVLAPANTEQGLVLRARSTLPVGAGLGSSASFSAAMATALLLTFGHISSASDPASLETINRYAFMAEQVIHGNPSGLDNSVATFGGAKSFRRGGAFETLEGFQSLDLLLTNTKVPRSTSVLVAGVGAKKTTYPTIVEPMLDAIDQISARCKDAFLRRKQNAISQQELLAELEDLVDINHCLLHGLGVSHASLEQVRAITGERGIKTKLTGAGGGGCALSIVPHGLPQKEIETVKAQLAAAGYDCYQTSLGGLGITTSVLTAGQDEKWLMEASREDLEERILTI</sequence>
<evidence type="ECO:0000313" key="22">
    <source>
        <dbReference type="EMBL" id="ORY97589.1"/>
    </source>
</evidence>
<dbReference type="GO" id="GO:0019287">
    <property type="term" value="P:isopentenyl diphosphate biosynthetic process, mevalonate pathway"/>
    <property type="evidence" value="ECO:0007669"/>
    <property type="project" value="UniProtKB-UniPathway"/>
</dbReference>
<dbReference type="GO" id="GO:0005524">
    <property type="term" value="F:ATP binding"/>
    <property type="evidence" value="ECO:0007669"/>
    <property type="project" value="UniProtKB-KW"/>
</dbReference>
<comment type="catalytic activity">
    <reaction evidence="17">
        <text>(R)-mevalonate + ATP = (R)-5-phosphomevalonate + ADP + H(+)</text>
        <dbReference type="Rhea" id="RHEA:17065"/>
        <dbReference type="ChEBI" id="CHEBI:15378"/>
        <dbReference type="ChEBI" id="CHEBI:30616"/>
        <dbReference type="ChEBI" id="CHEBI:36464"/>
        <dbReference type="ChEBI" id="CHEBI:58146"/>
        <dbReference type="ChEBI" id="CHEBI:456216"/>
        <dbReference type="EC" id="2.7.1.36"/>
    </reaction>
    <physiologicalReaction direction="left-to-right" evidence="17">
        <dbReference type="Rhea" id="RHEA:17066"/>
    </physiologicalReaction>
</comment>
<evidence type="ECO:0000256" key="17">
    <source>
        <dbReference type="ARBA" id="ARBA00029310"/>
    </source>
</evidence>
<keyword evidence="8 19" id="KW-0547">Nucleotide-binding</keyword>
<evidence type="ECO:0000256" key="6">
    <source>
        <dbReference type="ARBA" id="ARBA00022679"/>
    </source>
</evidence>
<dbReference type="FunCoup" id="A0A1X2HFA0">
    <property type="interactions" value="370"/>
</dbReference>
<dbReference type="InterPro" id="IPR006204">
    <property type="entry name" value="GHMP_kinase_N_dom"/>
</dbReference>
<dbReference type="PROSITE" id="PS00627">
    <property type="entry name" value="GHMP_KINASES_ATP"/>
    <property type="match status" value="1"/>
</dbReference>
<keyword evidence="6 19" id="KW-0808">Transferase</keyword>
<dbReference type="InterPro" id="IPR020568">
    <property type="entry name" value="Ribosomal_Su5_D2-typ_SF"/>
</dbReference>
<comment type="similarity">
    <text evidence="2 19">Belongs to the GHMP kinase family. Mevalonate kinase subfamily.</text>
</comment>
<keyword evidence="4 19" id="KW-0963">Cytoplasm</keyword>
<evidence type="ECO:0000256" key="18">
    <source>
        <dbReference type="ARBA" id="ARBA00029438"/>
    </source>
</evidence>
<keyword evidence="10 19" id="KW-0067">ATP-binding</keyword>
<dbReference type="GO" id="GO:0005840">
    <property type="term" value="C:ribosome"/>
    <property type="evidence" value="ECO:0007669"/>
    <property type="project" value="UniProtKB-KW"/>
</dbReference>
<keyword evidence="7" id="KW-0479">Metal-binding</keyword>
<dbReference type="SUPFAM" id="SSF54211">
    <property type="entry name" value="Ribosomal protein S5 domain 2-like"/>
    <property type="match status" value="1"/>
</dbReference>
<feature type="domain" description="GHMP kinase C-terminal" evidence="21">
    <location>
        <begin position="283"/>
        <end position="353"/>
    </location>
</feature>
<dbReference type="OMA" id="LMDFNHG"/>
<dbReference type="InParanoid" id="A0A1X2HFA0"/>
<dbReference type="UniPathway" id="UPA00057">
    <property type="reaction ID" value="UER00098"/>
</dbReference>
<dbReference type="InterPro" id="IPR014721">
    <property type="entry name" value="Ribsml_uS5_D2-typ_fold_subgr"/>
</dbReference>
<keyword evidence="16 19" id="KW-0753">Steroid metabolism</keyword>
<evidence type="ECO:0000256" key="7">
    <source>
        <dbReference type="ARBA" id="ARBA00022723"/>
    </source>
</evidence>
<evidence type="ECO:0000313" key="23">
    <source>
        <dbReference type="Proteomes" id="UP000242180"/>
    </source>
</evidence>
<dbReference type="PRINTS" id="PR00959">
    <property type="entry name" value="MEVGALKINASE"/>
</dbReference>
<evidence type="ECO:0000256" key="16">
    <source>
        <dbReference type="ARBA" id="ARBA00023221"/>
    </source>
</evidence>
<keyword evidence="12 19" id="KW-0752">Steroid biosynthesis</keyword>
<dbReference type="GO" id="GO:0006696">
    <property type="term" value="P:ergosterol biosynthetic process"/>
    <property type="evidence" value="ECO:0007669"/>
    <property type="project" value="TreeGrafter"/>
</dbReference>
<dbReference type="Proteomes" id="UP000242180">
    <property type="component" value="Unassembled WGS sequence"/>
</dbReference>
<evidence type="ECO:0000256" key="13">
    <source>
        <dbReference type="ARBA" id="ARBA00023011"/>
    </source>
</evidence>
<comment type="pathway">
    <text evidence="18 19">Isoprenoid biosynthesis; isopentenyl diphosphate biosynthesis via mevalonate pathway; isopentenyl diphosphate from (R)-mevalonate: step 1/3.</text>
</comment>
<keyword evidence="23" id="KW-1185">Reference proteome</keyword>
<dbReference type="PANTHER" id="PTHR43290">
    <property type="entry name" value="MEVALONATE KINASE"/>
    <property type="match status" value="1"/>
</dbReference>
<evidence type="ECO:0000256" key="2">
    <source>
        <dbReference type="ARBA" id="ARBA00006495"/>
    </source>
</evidence>
<dbReference type="Gene3D" id="3.30.230.10">
    <property type="match status" value="1"/>
</dbReference>
<dbReference type="PANTHER" id="PTHR43290:SF2">
    <property type="entry name" value="MEVALONATE KINASE"/>
    <property type="match status" value="1"/>
</dbReference>
<dbReference type="InterPro" id="IPR036554">
    <property type="entry name" value="GHMP_kinase_C_sf"/>
</dbReference>
<dbReference type="AlphaFoldDB" id="A0A1X2HFA0"/>
<gene>
    <name evidence="22" type="ORF">BCR43DRAFT_490017</name>
</gene>
<reference evidence="22 23" key="1">
    <citation type="submission" date="2016-07" db="EMBL/GenBank/DDBJ databases">
        <title>Pervasive Adenine N6-methylation of Active Genes in Fungi.</title>
        <authorList>
            <consortium name="DOE Joint Genome Institute"/>
            <person name="Mondo S.J."/>
            <person name="Dannebaum R.O."/>
            <person name="Kuo R.C."/>
            <person name="Labutti K."/>
            <person name="Haridas S."/>
            <person name="Kuo A."/>
            <person name="Salamov A."/>
            <person name="Ahrendt S.R."/>
            <person name="Lipzen A."/>
            <person name="Sullivan W."/>
            <person name="Andreopoulos W.B."/>
            <person name="Clum A."/>
            <person name="Lindquist E."/>
            <person name="Daum C."/>
            <person name="Ramamoorthy G.K."/>
            <person name="Gryganskyi A."/>
            <person name="Culley D."/>
            <person name="Magnuson J.K."/>
            <person name="James T.Y."/>
            <person name="O'Malley M.A."/>
            <person name="Stajich J.E."/>
            <person name="Spatafora J.W."/>
            <person name="Visel A."/>
            <person name="Grigoriev I.V."/>
        </authorList>
    </citation>
    <scope>NUCLEOTIDE SEQUENCE [LARGE SCALE GENOMIC DNA]</scope>
    <source>
        <strain evidence="22 23">NRRL 2496</strain>
    </source>
</reference>
<organism evidence="22 23">
    <name type="scientific">Syncephalastrum racemosum</name>
    <name type="common">Filamentous fungus</name>
    <dbReference type="NCBI Taxonomy" id="13706"/>
    <lineage>
        <taxon>Eukaryota</taxon>
        <taxon>Fungi</taxon>
        <taxon>Fungi incertae sedis</taxon>
        <taxon>Mucoromycota</taxon>
        <taxon>Mucoromycotina</taxon>
        <taxon>Mucoromycetes</taxon>
        <taxon>Mucorales</taxon>
        <taxon>Syncephalastraceae</taxon>
        <taxon>Syncephalastrum</taxon>
    </lineage>
</organism>
<comment type="function">
    <text evidence="19">Mevalonate kinase; part of the second module of ergosterol biosynthesis pathway that includes the middle steps of the pathway. The second module is carried out in the vacuole and involves the formation of farnesyl diphosphate, which is also an important intermediate in the biosynthesis of ubiquinone, dolichol, heme and prenylated proteins.</text>
</comment>
<evidence type="ECO:0000259" key="20">
    <source>
        <dbReference type="Pfam" id="PF00288"/>
    </source>
</evidence>
<dbReference type="Pfam" id="PF00288">
    <property type="entry name" value="GHMP_kinases_N"/>
    <property type="match status" value="1"/>
</dbReference>
<evidence type="ECO:0000256" key="4">
    <source>
        <dbReference type="ARBA" id="ARBA00022490"/>
    </source>
</evidence>
<keyword evidence="22" id="KW-0687">Ribonucleoprotein</keyword>
<evidence type="ECO:0000256" key="1">
    <source>
        <dbReference type="ARBA" id="ARBA00004496"/>
    </source>
</evidence>
<dbReference type="Gene3D" id="3.30.70.890">
    <property type="entry name" value="GHMP kinase, C-terminal domain"/>
    <property type="match status" value="1"/>
</dbReference>
<comment type="subcellular location">
    <subcellularLocation>
        <location evidence="1 19">Cytoplasm</location>
    </subcellularLocation>
</comment>
<dbReference type="GO" id="GO:0046872">
    <property type="term" value="F:metal ion binding"/>
    <property type="evidence" value="ECO:0007669"/>
    <property type="project" value="UniProtKB-KW"/>
</dbReference>
<dbReference type="Pfam" id="PF08544">
    <property type="entry name" value="GHMP_kinases_C"/>
    <property type="match status" value="1"/>
</dbReference>
<evidence type="ECO:0000256" key="9">
    <source>
        <dbReference type="ARBA" id="ARBA00022777"/>
    </source>
</evidence>
<dbReference type="NCBIfam" id="TIGR00549">
    <property type="entry name" value="mevalon_kin"/>
    <property type="match status" value="1"/>
</dbReference>
<evidence type="ECO:0000256" key="12">
    <source>
        <dbReference type="ARBA" id="ARBA00022955"/>
    </source>
</evidence>
<dbReference type="InterPro" id="IPR006203">
    <property type="entry name" value="GHMP_knse_ATP-bd_CS"/>
</dbReference>
<feature type="domain" description="GHMP kinase N-terminal" evidence="20">
    <location>
        <begin position="122"/>
        <end position="201"/>
    </location>
</feature>
<dbReference type="InterPro" id="IPR006205">
    <property type="entry name" value="Mev_gal_kin"/>
</dbReference>
<dbReference type="SUPFAM" id="SSF55060">
    <property type="entry name" value="GHMP Kinase, C-terminal domain"/>
    <property type="match status" value="1"/>
</dbReference>
<dbReference type="STRING" id="13706.A0A1X2HFA0"/>
<dbReference type="OrthoDB" id="1652964at2759"/>